<keyword evidence="4 7" id="KW-0256">Endoplasmic reticulum</keyword>
<dbReference type="OrthoDB" id="1716531at2759"/>
<keyword evidence="9" id="KW-1185">Reference proteome</keyword>
<evidence type="ECO:0000256" key="4">
    <source>
        <dbReference type="ARBA" id="ARBA00022824"/>
    </source>
</evidence>
<keyword evidence="5 7" id="KW-1133">Transmembrane helix</keyword>
<dbReference type="GO" id="GO:0006950">
    <property type="term" value="P:response to stress"/>
    <property type="evidence" value="ECO:0007669"/>
    <property type="project" value="UniProtKB-ARBA"/>
</dbReference>
<name>A0A1E3QH95_9ASCO</name>
<dbReference type="GeneID" id="30144598"/>
<dbReference type="Proteomes" id="UP000094336">
    <property type="component" value="Unassembled WGS sequence"/>
</dbReference>
<protein>
    <recommendedName>
        <fullName evidence="7">Derlin</fullName>
    </recommendedName>
</protein>
<keyword evidence="3 7" id="KW-0812">Transmembrane</keyword>
<dbReference type="GO" id="GO:0005789">
    <property type="term" value="C:endoplasmic reticulum membrane"/>
    <property type="evidence" value="ECO:0007669"/>
    <property type="project" value="UniProtKB-SubCell"/>
</dbReference>
<evidence type="ECO:0000256" key="5">
    <source>
        <dbReference type="ARBA" id="ARBA00022989"/>
    </source>
</evidence>
<evidence type="ECO:0000256" key="3">
    <source>
        <dbReference type="ARBA" id="ARBA00022692"/>
    </source>
</evidence>
<organism evidence="8 9">
    <name type="scientific">Babjeviella inositovora NRRL Y-12698</name>
    <dbReference type="NCBI Taxonomy" id="984486"/>
    <lineage>
        <taxon>Eukaryota</taxon>
        <taxon>Fungi</taxon>
        <taxon>Dikarya</taxon>
        <taxon>Ascomycota</taxon>
        <taxon>Saccharomycotina</taxon>
        <taxon>Pichiomycetes</taxon>
        <taxon>Serinales incertae sedis</taxon>
        <taxon>Babjeviella</taxon>
    </lineage>
</organism>
<comment type="subcellular location">
    <subcellularLocation>
        <location evidence="1 7">Endoplasmic reticulum membrane</location>
        <topology evidence="1 7">Multi-pass membrane protein</topology>
    </subcellularLocation>
</comment>
<gene>
    <name evidence="8" type="ORF">BABINDRAFT_10440</name>
</gene>
<evidence type="ECO:0000256" key="2">
    <source>
        <dbReference type="ARBA" id="ARBA00008917"/>
    </source>
</evidence>
<dbReference type="SUPFAM" id="SSF144091">
    <property type="entry name" value="Rhomboid-like"/>
    <property type="match status" value="1"/>
</dbReference>
<evidence type="ECO:0000313" key="9">
    <source>
        <dbReference type="Proteomes" id="UP000094336"/>
    </source>
</evidence>
<feature type="transmembrane region" description="Helical" evidence="7">
    <location>
        <begin position="93"/>
        <end position="110"/>
    </location>
</feature>
<dbReference type="AlphaFoldDB" id="A0A1E3QH95"/>
<feature type="transmembrane region" description="Helical" evidence="7">
    <location>
        <begin position="137"/>
        <end position="159"/>
    </location>
</feature>
<feature type="transmembrane region" description="Helical" evidence="7">
    <location>
        <begin position="53"/>
        <end position="72"/>
    </location>
</feature>
<comment type="function">
    <text evidence="7">May be involved in the degradation of misfolded endoplasmic reticulum (ER) luminal proteins.</text>
</comment>
<dbReference type="PANTHER" id="PTHR11009">
    <property type="entry name" value="DER1-LIKE PROTEIN, DERLIN"/>
    <property type="match status" value="1"/>
</dbReference>
<proteinExistence type="inferred from homology"/>
<dbReference type="EMBL" id="KV454443">
    <property type="protein sequence ID" value="ODQ77069.1"/>
    <property type="molecule type" value="Genomic_DNA"/>
</dbReference>
<dbReference type="STRING" id="984486.A0A1E3QH95"/>
<accession>A0A1E3QH95</accession>
<comment type="similarity">
    <text evidence="2 7">Belongs to the derlin family.</text>
</comment>
<evidence type="ECO:0000313" key="8">
    <source>
        <dbReference type="EMBL" id="ODQ77069.1"/>
    </source>
</evidence>
<keyword evidence="6 7" id="KW-0472">Membrane</keyword>
<dbReference type="Pfam" id="PF04511">
    <property type="entry name" value="DER1"/>
    <property type="match status" value="1"/>
</dbReference>
<comment type="caution">
    <text evidence="7">Lacks conserved residue(s) required for the propagation of feature annotation.</text>
</comment>
<dbReference type="InterPro" id="IPR035952">
    <property type="entry name" value="Rhomboid-like_sf"/>
</dbReference>
<reference evidence="9" key="1">
    <citation type="submission" date="2016-05" db="EMBL/GenBank/DDBJ databases">
        <title>Comparative genomics of biotechnologically important yeasts.</title>
        <authorList>
            <consortium name="DOE Joint Genome Institute"/>
            <person name="Riley R."/>
            <person name="Haridas S."/>
            <person name="Wolfe K.H."/>
            <person name="Lopes M.R."/>
            <person name="Hittinger C.T."/>
            <person name="Goker M."/>
            <person name="Salamov A."/>
            <person name="Wisecaver J."/>
            <person name="Long T.M."/>
            <person name="Aerts A.L."/>
            <person name="Barry K."/>
            <person name="Choi C."/>
            <person name="Clum A."/>
            <person name="Coughlan A.Y."/>
            <person name="Deshpande S."/>
            <person name="Douglass A.P."/>
            <person name="Hanson S.J."/>
            <person name="Klenk H.-P."/>
            <person name="Labutti K."/>
            <person name="Lapidus A."/>
            <person name="Lindquist E."/>
            <person name="Lipzen A."/>
            <person name="Meier-Kolthoff J.P."/>
            <person name="Ohm R.A."/>
            <person name="Otillar R.P."/>
            <person name="Pangilinan J."/>
            <person name="Peng Y."/>
            <person name="Rokas A."/>
            <person name="Rosa C.A."/>
            <person name="Scheuner C."/>
            <person name="Sibirny A.A."/>
            <person name="Slot J.C."/>
            <person name="Stielow J.B."/>
            <person name="Sun H."/>
            <person name="Kurtzman C.P."/>
            <person name="Blackwell M."/>
            <person name="Grigoriev I.V."/>
            <person name="Jeffries T.W."/>
        </authorList>
    </citation>
    <scope>NUCLEOTIDE SEQUENCE [LARGE SCALE GENOMIC DNA]</scope>
    <source>
        <strain evidence="9">NRRL Y-12698</strain>
    </source>
</reference>
<sequence length="241" mass="27845">MEHIPIEWVMEVPPITRSYTGLILLTSALEYIGMLSPYDCFFSVDKIFSQNQYYRLVTSFLYFGELNFDLLFKVFFITRSLKTLEESVGRTRDFAWFLLVNCVIVLLYSASLNNQHLLGPCLDDVLMYVWSKHEGDMQVGILGIVHFNVVYLPWVYMFFNVLANRGAGLVIQGEPALSVKTVIMELLMRGIVLGHTYYFLNDVLPKIHGEGWNIVRAPWYHSWWSALFATKTEEEENGDGN</sequence>
<dbReference type="InterPro" id="IPR007599">
    <property type="entry name" value="DER1"/>
</dbReference>
<evidence type="ECO:0000256" key="1">
    <source>
        <dbReference type="ARBA" id="ARBA00004477"/>
    </source>
</evidence>
<evidence type="ECO:0000256" key="7">
    <source>
        <dbReference type="RuleBase" id="RU363059"/>
    </source>
</evidence>
<evidence type="ECO:0000256" key="6">
    <source>
        <dbReference type="ARBA" id="ARBA00023136"/>
    </source>
</evidence>
<dbReference type="RefSeq" id="XP_018982397.1">
    <property type="nucleotide sequence ID" value="XM_019126744.1"/>
</dbReference>